<feature type="transmembrane region" description="Helical" evidence="2">
    <location>
        <begin position="120"/>
        <end position="139"/>
    </location>
</feature>
<reference evidence="4" key="1">
    <citation type="submission" date="2018-12" db="EMBL/GenBank/DDBJ databases">
        <title>Tengunoibacter tsumagoiensis gen. nov., sp. nov., Dictyobacter kobayashii sp. nov., D. alpinus sp. nov., and D. joshuensis sp. nov. and description of Dictyobacteraceae fam. nov. within the order Ktedonobacterales isolated from Tengu-no-mugimeshi.</title>
        <authorList>
            <person name="Wang C.M."/>
            <person name="Zheng Y."/>
            <person name="Sakai Y."/>
            <person name="Toyoda A."/>
            <person name="Minakuchi Y."/>
            <person name="Abe K."/>
            <person name="Yokota A."/>
            <person name="Yabe S."/>
        </authorList>
    </citation>
    <scope>NUCLEOTIDE SEQUENCE [LARGE SCALE GENOMIC DNA]</scope>
    <source>
        <strain evidence="4">S-27</strain>
    </source>
</reference>
<name>A0A401ZL04_9CHLR</name>
<dbReference type="Proteomes" id="UP000287224">
    <property type="component" value="Unassembled WGS sequence"/>
</dbReference>
<evidence type="ECO:0000256" key="2">
    <source>
        <dbReference type="SAM" id="Phobius"/>
    </source>
</evidence>
<dbReference type="AlphaFoldDB" id="A0A401ZL04"/>
<accession>A0A401ZL04</accession>
<keyword evidence="4" id="KW-1185">Reference proteome</keyword>
<keyword evidence="2" id="KW-1133">Transmembrane helix</keyword>
<organism evidence="3 4">
    <name type="scientific">Dictyobacter aurantiacus</name>
    <dbReference type="NCBI Taxonomy" id="1936993"/>
    <lineage>
        <taxon>Bacteria</taxon>
        <taxon>Bacillati</taxon>
        <taxon>Chloroflexota</taxon>
        <taxon>Ktedonobacteria</taxon>
        <taxon>Ktedonobacterales</taxon>
        <taxon>Dictyobacteraceae</taxon>
        <taxon>Dictyobacter</taxon>
    </lineage>
</organism>
<sequence>MIMTPRLRKCALTIHVILSVGWIGAVVSFLALVIAEMTSRDVAAARTATLAIELTVWWVIVPFSFTALGSGLISSLFTPWGLFRYYWVLVKFVINVFACFELLGYVRSLSTMAGISGYDVLRGSAAILVLIVATVLSVYKPRGMTRYGWRKQHEERKSSAARGLAQEGERDKPEQAWHLR</sequence>
<feature type="region of interest" description="Disordered" evidence="1">
    <location>
        <begin position="150"/>
        <end position="180"/>
    </location>
</feature>
<gene>
    <name evidence="3" type="ORF">KDAU_48230</name>
</gene>
<feature type="compositionally biased region" description="Basic and acidic residues" evidence="1">
    <location>
        <begin position="167"/>
        <end position="180"/>
    </location>
</feature>
<evidence type="ECO:0008006" key="5">
    <source>
        <dbReference type="Google" id="ProtNLM"/>
    </source>
</evidence>
<keyword evidence="2" id="KW-0812">Transmembrane</keyword>
<evidence type="ECO:0000313" key="4">
    <source>
        <dbReference type="Proteomes" id="UP000287224"/>
    </source>
</evidence>
<dbReference type="RefSeq" id="WP_174844797.1">
    <property type="nucleotide sequence ID" value="NZ_BIFQ01000001.1"/>
</dbReference>
<evidence type="ECO:0000313" key="3">
    <source>
        <dbReference type="EMBL" id="GCE07494.1"/>
    </source>
</evidence>
<dbReference type="EMBL" id="BIFQ01000001">
    <property type="protein sequence ID" value="GCE07494.1"/>
    <property type="molecule type" value="Genomic_DNA"/>
</dbReference>
<feature type="transmembrane region" description="Helical" evidence="2">
    <location>
        <begin position="12"/>
        <end position="35"/>
    </location>
</feature>
<feature type="transmembrane region" description="Helical" evidence="2">
    <location>
        <begin position="55"/>
        <end position="78"/>
    </location>
</feature>
<proteinExistence type="predicted"/>
<feature type="transmembrane region" description="Helical" evidence="2">
    <location>
        <begin position="85"/>
        <end position="108"/>
    </location>
</feature>
<evidence type="ECO:0000256" key="1">
    <source>
        <dbReference type="SAM" id="MobiDB-lite"/>
    </source>
</evidence>
<keyword evidence="2" id="KW-0472">Membrane</keyword>
<comment type="caution">
    <text evidence="3">The sequence shown here is derived from an EMBL/GenBank/DDBJ whole genome shotgun (WGS) entry which is preliminary data.</text>
</comment>
<protein>
    <recommendedName>
        <fullName evidence="5">DUF2269 domain-containing protein</fullName>
    </recommendedName>
</protein>